<dbReference type="SMART" id="SM00530">
    <property type="entry name" value="HTH_XRE"/>
    <property type="match status" value="1"/>
</dbReference>
<dbReference type="OrthoDB" id="4790304at2"/>
<organism evidence="2 3">
    <name type="scientific">Brachybacterium ginsengisoli</name>
    <dbReference type="NCBI Taxonomy" id="1331682"/>
    <lineage>
        <taxon>Bacteria</taxon>
        <taxon>Bacillati</taxon>
        <taxon>Actinomycetota</taxon>
        <taxon>Actinomycetes</taxon>
        <taxon>Micrococcales</taxon>
        <taxon>Dermabacteraceae</taxon>
        <taxon>Brachybacterium</taxon>
    </lineage>
</organism>
<dbReference type="InterPro" id="IPR001387">
    <property type="entry name" value="Cro/C1-type_HTH"/>
</dbReference>
<evidence type="ECO:0000313" key="3">
    <source>
        <dbReference type="Proteomes" id="UP000217889"/>
    </source>
</evidence>
<dbReference type="RefSeq" id="WP_096798166.1">
    <property type="nucleotide sequence ID" value="NZ_CP023564.1"/>
</dbReference>
<evidence type="ECO:0000313" key="2">
    <source>
        <dbReference type="EMBL" id="ATG53687.1"/>
    </source>
</evidence>
<reference evidence="2 3" key="1">
    <citation type="journal article" date="2014" name="Int. J. Syst. Evol. Microbiol.">
        <title>Brachybacterium ginsengisoli sp. nov., isolated from soil of a ginseng field.</title>
        <authorList>
            <person name="Hoang V.A."/>
            <person name="Kim Y.J."/>
            <person name="Nguyen N.L."/>
            <person name="Yang D.C."/>
        </authorList>
    </citation>
    <scope>NUCLEOTIDE SEQUENCE [LARGE SCALE GENOMIC DNA]</scope>
    <source>
        <strain evidence="2 3">DCY80</strain>
    </source>
</reference>
<dbReference type="Proteomes" id="UP000217889">
    <property type="component" value="Chromosome"/>
</dbReference>
<feature type="domain" description="HTH cro/C1-type" evidence="1">
    <location>
        <begin position="35"/>
        <end position="82"/>
    </location>
</feature>
<proteinExistence type="predicted"/>
<dbReference type="InterPro" id="IPR041413">
    <property type="entry name" value="MLTR_LBD"/>
</dbReference>
<dbReference type="Gene3D" id="1.10.260.40">
    <property type="entry name" value="lambda repressor-like DNA-binding domains"/>
    <property type="match status" value="1"/>
</dbReference>
<name>A0A291GU12_9MICO</name>
<protein>
    <submittedName>
        <fullName evidence="2">Transcriptional regulator</fullName>
    </submittedName>
</protein>
<evidence type="ECO:0000259" key="1">
    <source>
        <dbReference type="PROSITE" id="PS50943"/>
    </source>
</evidence>
<dbReference type="PANTHER" id="PTHR35010">
    <property type="entry name" value="BLL4672 PROTEIN-RELATED"/>
    <property type="match status" value="1"/>
</dbReference>
<dbReference type="SUPFAM" id="SSF47413">
    <property type="entry name" value="lambda repressor-like DNA-binding domains"/>
    <property type="match status" value="1"/>
</dbReference>
<dbReference type="Pfam" id="PF17765">
    <property type="entry name" value="MLTR_LBD"/>
    <property type="match status" value="1"/>
</dbReference>
<dbReference type="Gene3D" id="3.30.450.180">
    <property type="match status" value="1"/>
</dbReference>
<accession>A0A291GU12</accession>
<dbReference type="InterPro" id="IPR010982">
    <property type="entry name" value="Lambda_DNA-bd_dom_sf"/>
</dbReference>
<dbReference type="PANTHER" id="PTHR35010:SF2">
    <property type="entry name" value="BLL4672 PROTEIN"/>
    <property type="match status" value="1"/>
</dbReference>
<gene>
    <name evidence="2" type="ORF">CFK41_02010</name>
</gene>
<dbReference type="AlphaFoldDB" id="A0A291GU12"/>
<keyword evidence="3" id="KW-1185">Reference proteome</keyword>
<dbReference type="KEGG" id="bgg:CFK41_02010"/>
<dbReference type="Pfam" id="PF13560">
    <property type="entry name" value="HTH_31"/>
    <property type="match status" value="1"/>
</dbReference>
<dbReference type="GO" id="GO:0003677">
    <property type="term" value="F:DNA binding"/>
    <property type="evidence" value="ECO:0007669"/>
    <property type="project" value="InterPro"/>
</dbReference>
<dbReference type="PROSITE" id="PS50943">
    <property type="entry name" value="HTH_CROC1"/>
    <property type="match status" value="1"/>
</dbReference>
<sequence>MDNRQDVREFLTSRRGRLTPAQAGIVGGGRRRVPGLRREEVAFLAGVSVDYYVRMERGDLAGVSPEILDALATALQLTDAETDHLHALARAAGPAAVRRRPSRPSTSMRPSLQRILDAITDAPAWIVTPRKDLVALNALGRTLHAPLLEDPEARGNTARFVFLSAASRTFYPAWERSADSIVASLRLTAGQNPRDTHLTDLIGELVTRSEEFRQRWSAHDVRYHRAGVKRMLHPQVGELELTFDGLELPGTPGWMMFVCTAEPGSPSEERLRLLASLAASQKPIAPMTMPVKPREE</sequence>
<dbReference type="EMBL" id="CP023564">
    <property type="protein sequence ID" value="ATG53687.1"/>
    <property type="molecule type" value="Genomic_DNA"/>
</dbReference>
<dbReference type="CDD" id="cd00093">
    <property type="entry name" value="HTH_XRE"/>
    <property type="match status" value="1"/>
</dbReference>